<evidence type="ECO:0000256" key="1">
    <source>
        <dbReference type="SAM" id="MobiDB-lite"/>
    </source>
</evidence>
<evidence type="ECO:0000313" key="2">
    <source>
        <dbReference type="EMBL" id="DAD18202.1"/>
    </source>
</evidence>
<proteinExistence type="predicted"/>
<feature type="region of interest" description="Disordered" evidence="1">
    <location>
        <begin position="116"/>
        <end position="150"/>
    </location>
</feature>
<dbReference type="PANTHER" id="PTHR32278">
    <property type="entry name" value="F-BOX DOMAIN-CONTAINING PROTEIN"/>
    <property type="match status" value="1"/>
</dbReference>
<dbReference type="Pfam" id="PF14299">
    <property type="entry name" value="PP2"/>
    <property type="match status" value="1"/>
</dbReference>
<organism evidence="2 3">
    <name type="scientific">Nelumbo nucifera</name>
    <name type="common">Sacred lotus</name>
    <dbReference type="NCBI Taxonomy" id="4432"/>
    <lineage>
        <taxon>Eukaryota</taxon>
        <taxon>Viridiplantae</taxon>
        <taxon>Streptophyta</taxon>
        <taxon>Embryophyta</taxon>
        <taxon>Tracheophyta</taxon>
        <taxon>Spermatophyta</taxon>
        <taxon>Magnoliopsida</taxon>
        <taxon>Proteales</taxon>
        <taxon>Nelumbonaceae</taxon>
        <taxon>Nelumbo</taxon>
    </lineage>
</organism>
<comment type="caution">
    <text evidence="2">The sequence shown here is derived from an EMBL/GenBank/DDBJ whole genome shotgun (WGS) entry which is preliminary data.</text>
</comment>
<reference evidence="2 3" key="1">
    <citation type="journal article" date="2020" name="Mol. Biol. Evol.">
        <title>Distinct Expression and Methylation Patterns for Genes with Different Fates following a Single Whole-Genome Duplication in Flowering Plants.</title>
        <authorList>
            <person name="Shi T."/>
            <person name="Rahmani R.S."/>
            <person name="Gugger P.F."/>
            <person name="Wang M."/>
            <person name="Li H."/>
            <person name="Zhang Y."/>
            <person name="Li Z."/>
            <person name="Wang Q."/>
            <person name="Van de Peer Y."/>
            <person name="Marchal K."/>
            <person name="Chen J."/>
        </authorList>
    </citation>
    <scope>NUCLEOTIDE SEQUENCE [LARGE SCALE GENOMIC DNA]</scope>
    <source>
        <tissue evidence="2">Leaf</tissue>
    </source>
</reference>
<evidence type="ECO:0000313" key="3">
    <source>
        <dbReference type="Proteomes" id="UP000607653"/>
    </source>
</evidence>
<dbReference type="PANTHER" id="PTHR32278:SF11">
    <property type="entry name" value="F-BOX DOMAIN-CONTAINING PROTEIN"/>
    <property type="match status" value="1"/>
</dbReference>
<dbReference type="InterPro" id="IPR025886">
    <property type="entry name" value="PP2-like"/>
</dbReference>
<gene>
    <name evidence="2" type="ORF">HUJ06_019665</name>
</gene>
<dbReference type="Proteomes" id="UP000607653">
    <property type="component" value="Unassembled WGS sequence"/>
</dbReference>
<name>A0A822XE83_NELNU</name>
<protein>
    <submittedName>
        <fullName evidence="2">Uncharacterized protein</fullName>
    </submittedName>
</protein>
<sequence>MLMQFCFLEKSTVKKCYRLGARELSIVSASEPKRWTWTSMPGSRFPEVAKLRRIRWLDMDGSIYANWLSPKTLYAAYLLLKFDEQASGLDEKPSELKIEIGNLVSTRRVYLINSVDNNSNKEEDEDGVVDPDQDFNNNEDEDSIPILKQQ</sequence>
<dbReference type="AlphaFoldDB" id="A0A822XE83"/>
<feature type="compositionally biased region" description="Acidic residues" evidence="1">
    <location>
        <begin position="122"/>
        <end position="143"/>
    </location>
</feature>
<accession>A0A822XE83</accession>
<keyword evidence="3" id="KW-1185">Reference proteome</keyword>
<dbReference type="EMBL" id="DUZY01000001">
    <property type="protein sequence ID" value="DAD18202.1"/>
    <property type="molecule type" value="Genomic_DNA"/>
</dbReference>